<dbReference type="EMBL" id="SMUV01000073">
    <property type="protein sequence ID" value="TDK42429.1"/>
    <property type="molecule type" value="Genomic_DNA"/>
</dbReference>
<name>A0A4R5UTF8_9RHOB</name>
<dbReference type="InterPro" id="IPR042099">
    <property type="entry name" value="ANL_N_sf"/>
</dbReference>
<organism evidence="1 2">
    <name type="scientific">Antarcticimicrobium luteum</name>
    <dbReference type="NCBI Taxonomy" id="2547397"/>
    <lineage>
        <taxon>Bacteria</taxon>
        <taxon>Pseudomonadati</taxon>
        <taxon>Pseudomonadota</taxon>
        <taxon>Alphaproteobacteria</taxon>
        <taxon>Rhodobacterales</taxon>
        <taxon>Paracoccaceae</taxon>
        <taxon>Antarcticimicrobium</taxon>
    </lineage>
</organism>
<reference evidence="1 2" key="1">
    <citation type="submission" date="2019-03" db="EMBL/GenBank/DDBJ databases">
        <title>Ruegeria lutea sp. nov., a novel strain, isolated from marine sediment, the Masan Bay, South Korea.</title>
        <authorList>
            <person name="Kim J."/>
            <person name="Kim D.-Y."/>
            <person name="Lee S.-S."/>
        </authorList>
    </citation>
    <scope>NUCLEOTIDE SEQUENCE [LARGE SCALE GENOMIC DNA]</scope>
    <source>
        <strain evidence="1 2">318-1</strain>
    </source>
</reference>
<keyword evidence="2" id="KW-1185">Reference proteome</keyword>
<dbReference type="InterPro" id="IPR053158">
    <property type="entry name" value="CapK_Type1_Caps_Biosynth"/>
</dbReference>
<evidence type="ECO:0000313" key="1">
    <source>
        <dbReference type="EMBL" id="TDK42429.1"/>
    </source>
</evidence>
<proteinExistence type="predicted"/>
<dbReference type="PANTHER" id="PTHR36932">
    <property type="entry name" value="CAPSULAR POLYSACCHARIDE BIOSYNTHESIS PROTEIN"/>
    <property type="match status" value="1"/>
</dbReference>
<dbReference type="Proteomes" id="UP000295301">
    <property type="component" value="Unassembled WGS sequence"/>
</dbReference>
<protein>
    <submittedName>
        <fullName evidence="1">Phenylacetate--CoA ligase family protein</fullName>
    </submittedName>
</protein>
<keyword evidence="1" id="KW-0436">Ligase</keyword>
<sequence length="417" mass="46913">MFRRLYADLRPSSEIELRDLPVTRKPDLMREFDEWLTIRSLPLERVREHLRDIGNAGVPIDDVAVFQTSGTSGEPAVIVLPSSFVEYAYGIMMARFEWYHWKLIRDVRKLGVRVTITGGNGHFAGNGFNKLVQRLNPALARGLGLTFIEAEQPIDRLVDRLNAIPNVAWIVTYPSMLTILVREKEAGRLRIAPALFTTGGETLTDDLRERVVRAFPSLKYGIADPYGCTECLALSFECSHGRKHVNEDWVILEAVDEAMQPVPDGTLSANALLTVLANEVQPFIRYVLGDCVRYYEDPCACGSPFRSFEVEGRQATLIRVGEVTLSPLVFDLEHDHAQRVQLVQTSERDFEVRAQVANEAAAGLVFEEVIASVKRVFRDNGLEHVVVRESQEALEFTSSGKFHEVLPLRDADTRNMA</sequence>
<dbReference type="OrthoDB" id="580775at2"/>
<gene>
    <name evidence="1" type="ORF">E1832_18990</name>
</gene>
<comment type="caution">
    <text evidence="1">The sequence shown here is derived from an EMBL/GenBank/DDBJ whole genome shotgun (WGS) entry which is preliminary data.</text>
</comment>
<dbReference type="GO" id="GO:0016874">
    <property type="term" value="F:ligase activity"/>
    <property type="evidence" value="ECO:0007669"/>
    <property type="project" value="UniProtKB-KW"/>
</dbReference>
<dbReference type="Gene3D" id="3.40.50.12780">
    <property type="entry name" value="N-terminal domain of ligase-like"/>
    <property type="match status" value="1"/>
</dbReference>
<dbReference type="AlphaFoldDB" id="A0A4R5UTF8"/>
<accession>A0A4R5UTF8</accession>
<dbReference type="PANTHER" id="PTHR36932:SF1">
    <property type="entry name" value="CAPSULAR POLYSACCHARIDE BIOSYNTHESIS PROTEIN"/>
    <property type="match status" value="1"/>
</dbReference>
<evidence type="ECO:0000313" key="2">
    <source>
        <dbReference type="Proteomes" id="UP000295301"/>
    </source>
</evidence>
<dbReference type="SUPFAM" id="SSF56801">
    <property type="entry name" value="Acetyl-CoA synthetase-like"/>
    <property type="match status" value="1"/>
</dbReference>